<dbReference type="InterPro" id="IPR029204">
    <property type="entry name" value="CNRIP1"/>
</dbReference>
<comment type="caution">
    <text evidence="1">The sequence shown here is derived from an EMBL/GenBank/DDBJ whole genome shotgun (WGS) entry which is preliminary data.</text>
</comment>
<dbReference type="EMBL" id="LGRX02030920">
    <property type="protein sequence ID" value="KAK3245197.1"/>
    <property type="molecule type" value="Genomic_DNA"/>
</dbReference>
<dbReference type="AlphaFoldDB" id="A0AAE0EYU1"/>
<dbReference type="Pfam" id="PF15043">
    <property type="entry name" value="CNRIP1"/>
    <property type="match status" value="1"/>
</dbReference>
<name>A0AAE0EYU1_9CHLO</name>
<keyword evidence="2" id="KW-1185">Reference proteome</keyword>
<gene>
    <name evidence="1" type="ORF">CYMTET_45222</name>
</gene>
<accession>A0AAE0EYU1</accession>
<evidence type="ECO:0008006" key="3">
    <source>
        <dbReference type="Google" id="ProtNLM"/>
    </source>
</evidence>
<proteinExistence type="predicted"/>
<reference evidence="1 2" key="1">
    <citation type="journal article" date="2015" name="Genome Biol. Evol.">
        <title>Comparative Genomics of a Bacterivorous Green Alga Reveals Evolutionary Causalities and Consequences of Phago-Mixotrophic Mode of Nutrition.</title>
        <authorList>
            <person name="Burns J.A."/>
            <person name="Paasch A."/>
            <person name="Narechania A."/>
            <person name="Kim E."/>
        </authorList>
    </citation>
    <scope>NUCLEOTIDE SEQUENCE [LARGE SCALE GENOMIC DNA]</scope>
    <source>
        <strain evidence="1 2">PLY_AMNH</strain>
    </source>
</reference>
<evidence type="ECO:0000313" key="1">
    <source>
        <dbReference type="EMBL" id="KAK3245197.1"/>
    </source>
</evidence>
<organism evidence="1 2">
    <name type="scientific">Cymbomonas tetramitiformis</name>
    <dbReference type="NCBI Taxonomy" id="36881"/>
    <lineage>
        <taxon>Eukaryota</taxon>
        <taxon>Viridiplantae</taxon>
        <taxon>Chlorophyta</taxon>
        <taxon>Pyramimonadophyceae</taxon>
        <taxon>Pyramimonadales</taxon>
        <taxon>Pyramimonadaceae</taxon>
        <taxon>Cymbomonas</taxon>
    </lineage>
</organism>
<feature type="non-terminal residue" evidence="1">
    <location>
        <position position="179"/>
    </location>
</feature>
<sequence length="179" mass="20301">MAIFPPQNHLVCRHGRGPHLLQTPFVSAKATVHNKACPPDRMADDNQVVSCRIDQKAVKIQLGFKQTSFAHGMDKPKYVPVVFKQDGERFDASTTLKLRAMSQYELTVTSSDPFIGNSRLKICLGRRLNGPPLQEESFMVTDLWYHARNKLELQAKFTCEALVSTNSERIFLWVVVNIE</sequence>
<protein>
    <recommendedName>
        <fullName evidence="3">CB1 cannabinoid receptor-interacting protein 1</fullName>
    </recommendedName>
</protein>
<evidence type="ECO:0000313" key="2">
    <source>
        <dbReference type="Proteomes" id="UP001190700"/>
    </source>
</evidence>
<dbReference type="Proteomes" id="UP001190700">
    <property type="component" value="Unassembled WGS sequence"/>
</dbReference>